<dbReference type="SUPFAM" id="SSF140860">
    <property type="entry name" value="Pseudo ankyrin repeat-like"/>
    <property type="match status" value="2"/>
</dbReference>
<organism evidence="1 2">
    <name type="scientific">Legionella sainthelensi</name>
    <dbReference type="NCBI Taxonomy" id="28087"/>
    <lineage>
        <taxon>Bacteria</taxon>
        <taxon>Pseudomonadati</taxon>
        <taxon>Pseudomonadota</taxon>
        <taxon>Gammaproteobacteria</taxon>
        <taxon>Legionellales</taxon>
        <taxon>Legionellaceae</taxon>
        <taxon>Legionella</taxon>
    </lineage>
</organism>
<dbReference type="AlphaFoldDB" id="A0A2H5FLS9"/>
<sequence length="1003" mass="115510">MYFSIKTKKQHPQARLISEALWAEIFKSDSIPDLIIPWMSMPYEELKKELTSMSAKKKEKAWIAIACSHPEMENQELIEIGEKLGLNASEMLNLAVMLGDSPRHLALLEHLFRQEDYSDWFFKHSSLRIQRAIQCGHLNTLMYLAGTVNSYKNIFRGLIDSFANVRLGLKDYLMGIIQSMMPSSRVYRVIAEYDFAVFRYAARYGNLDFLKYQVKQLSAKLQDVITAEEFGAFRDAAENGHLDVLLYLEEKAPDRLQEMIAAGNFYAFKSAASNGHLHVLKYLEKKASAKLQDMIAANHFNAFQWAVMNGHLDVVKYLAEKAPERVHDMIAVDNFNAFQWAASYREHSMIHYLLNNPTAFAYAEKSHHRVFECYIEPFIVQKMTALRTQQQQAKTDNMDIIFDVIDPNEAKLLFYIARNLIRRNDQRLSDDLCFLLDIPAVKALAHTELTPDQSNELLRLALFVDNQQATTILLNIPEIRFLAEQDGLDLPVLAADRKFPIVPLTQDDEPQNLIDFYDELIRSIPAEEREDILAELDSRSIINRAELLCNELSTNKRVGLNLEESRTLFLAALRNLKEKKISVNQLATLHILDSAIRTLYVNPMVYFIHNYVDDDQELSRTYNLFALASIKGLPTSVKRYNYDTLVLPQAGFPVSDLPDRMQKPLMRRFFNFNDSEWDEFCKEMVKAPSSEQFFHVLVAPEEGCWSSIVSRIQKVLKCMRVLDWVMATKEGFEIENIMPVPSFSMLQAAINAKAHTLGRTPVQLLPTYGYVEAAHYAELKSFGKIAMAMYLPESRFYERYRNDTGRFRTSIDGHPSETAFAGAIHDVYHALRELAMTESVAKARIRLAFIAKQHPKNKINPERSGVDDILIDGELIYSYPPERETIFDPEYRPTRAQVFGDLFYETSLKFALHDDLKHAFIEDMVIHQEEWQKLYHLGRSDLRENDQKIFDEIKAQQLKSAENNRTITDNVMVQVMNKIGFFGTNIQKIADLESLPNNLSTPH</sequence>
<proteinExistence type="predicted"/>
<reference evidence="1 2" key="1">
    <citation type="submission" date="2017-12" db="EMBL/GenBank/DDBJ databases">
        <title>Legionella sainthelensi LA01-117, whole genome sequence of a clinical isolate from New Zealand.</title>
        <authorList>
            <person name="Cree S.L."/>
            <person name="Slow S."/>
            <person name="Kennedy M.A."/>
            <person name="Murdoch D.R."/>
            <person name="Biggs P.J."/>
            <person name="Anderson T."/>
        </authorList>
    </citation>
    <scope>NUCLEOTIDE SEQUENCE [LARGE SCALE GENOMIC DNA]</scope>
    <source>
        <strain evidence="1 2">LA01-117</strain>
    </source>
</reference>
<accession>A0A2H5FLS9</accession>
<dbReference type="SMART" id="SM00248">
    <property type="entry name" value="ANK"/>
    <property type="match status" value="4"/>
</dbReference>
<dbReference type="PANTHER" id="PTHR46586">
    <property type="entry name" value="ANKYRIN REPEAT-CONTAINING PROTEIN"/>
    <property type="match status" value="1"/>
</dbReference>
<dbReference type="RefSeq" id="WP_101900122.1">
    <property type="nucleotide sequence ID" value="NZ_CP025491.2"/>
</dbReference>
<evidence type="ECO:0000313" key="1">
    <source>
        <dbReference type="EMBL" id="AUH72508.1"/>
    </source>
</evidence>
<dbReference type="Gene3D" id="1.25.40.20">
    <property type="entry name" value="Ankyrin repeat-containing domain"/>
    <property type="match status" value="2"/>
</dbReference>
<protein>
    <submittedName>
        <fullName evidence="1">Uncharacterized protein</fullName>
    </submittedName>
</protein>
<gene>
    <name evidence="1" type="ORF">CAB17_10875</name>
</gene>
<dbReference type="PANTHER" id="PTHR46586:SF3">
    <property type="entry name" value="ANKYRIN REPEAT-CONTAINING PROTEIN"/>
    <property type="match status" value="1"/>
</dbReference>
<name>A0A2H5FLS9_9GAMM</name>
<dbReference type="KEGG" id="lsh:CAB17_10875"/>
<evidence type="ECO:0000313" key="2">
    <source>
        <dbReference type="Proteomes" id="UP000234343"/>
    </source>
</evidence>
<dbReference type="Pfam" id="PF12796">
    <property type="entry name" value="Ank_2"/>
    <property type="match status" value="1"/>
</dbReference>
<dbReference type="EMBL" id="CP025491">
    <property type="protein sequence ID" value="AUH72508.1"/>
    <property type="molecule type" value="Genomic_DNA"/>
</dbReference>
<dbReference type="InterPro" id="IPR052050">
    <property type="entry name" value="SecEffector_AnkRepeat"/>
</dbReference>
<keyword evidence="2" id="KW-1185">Reference proteome</keyword>
<dbReference type="InterPro" id="IPR036770">
    <property type="entry name" value="Ankyrin_rpt-contain_sf"/>
</dbReference>
<dbReference type="Proteomes" id="UP000234343">
    <property type="component" value="Chromosome"/>
</dbReference>
<dbReference type="InterPro" id="IPR002110">
    <property type="entry name" value="Ankyrin_rpt"/>
</dbReference>